<protein>
    <submittedName>
        <fullName evidence="1">Uncharacterized protein</fullName>
    </submittedName>
</protein>
<dbReference type="RefSeq" id="WP_118060026.1">
    <property type="nucleotide sequence ID" value="NZ_JAOQJZ010000001.1"/>
</dbReference>
<name>A0AAE3LG71_9FIRM</name>
<dbReference type="EMBL" id="JAOQJZ010000001">
    <property type="protein sequence ID" value="MCU6704414.1"/>
    <property type="molecule type" value="Genomic_DNA"/>
</dbReference>
<dbReference type="AlphaFoldDB" id="A0AAE3LG71"/>
<evidence type="ECO:0000313" key="2">
    <source>
        <dbReference type="Proteomes" id="UP001208131"/>
    </source>
</evidence>
<reference evidence="1 2" key="1">
    <citation type="journal article" date="2021" name="ISME Commun">
        <title>Automated analysis of genomic sequences facilitates high-throughput and comprehensive description of bacteria.</title>
        <authorList>
            <person name="Hitch T.C.A."/>
        </authorList>
    </citation>
    <scope>NUCLEOTIDE SEQUENCE [LARGE SCALE GENOMIC DNA]</scope>
    <source>
        <strain evidence="1 2">Sanger_31</strain>
    </source>
</reference>
<evidence type="ECO:0000313" key="1">
    <source>
        <dbReference type="EMBL" id="MCU6704414.1"/>
    </source>
</evidence>
<gene>
    <name evidence="1" type="ORF">OCV57_00530</name>
</gene>
<accession>A0AAE3LG71</accession>
<sequence length="236" mass="26473">MINTYTCTPNQTSSETVFADLKTFFEDKWAWSKIETNYPDSESTDYNTLTFWIDGTTYFRIMFDPAKSRYWAGCGEYDSSQTSPYADYVSFTYSKFDSVMLYTTSRGMLILFKSGDNDYVLGGAIAKMRKLSDDTEITGFFTPTSNSGHQGSKMASLYNMFSQSLHNGGTNLVPQVDFNIPLNSTVEGQYAAKTDGIFYVYMGQDSVFPADGTVVKFTMNGVKYVGNCKMVLADYS</sequence>
<organism evidence="1 2">
    <name type="scientific">Hominimerdicola aceti</name>
    <dbReference type="NCBI Taxonomy" id="2981726"/>
    <lineage>
        <taxon>Bacteria</taxon>
        <taxon>Bacillati</taxon>
        <taxon>Bacillota</taxon>
        <taxon>Clostridia</taxon>
        <taxon>Eubacteriales</taxon>
        <taxon>Oscillospiraceae</taxon>
        <taxon>Hominimerdicola</taxon>
    </lineage>
</organism>
<dbReference type="Proteomes" id="UP001208131">
    <property type="component" value="Unassembled WGS sequence"/>
</dbReference>
<comment type="caution">
    <text evidence="1">The sequence shown here is derived from an EMBL/GenBank/DDBJ whole genome shotgun (WGS) entry which is preliminary data.</text>
</comment>
<proteinExistence type="predicted"/>
<keyword evidence="2" id="KW-1185">Reference proteome</keyword>